<evidence type="ECO:0000313" key="2">
    <source>
        <dbReference type="Proteomes" id="UP000203112"/>
    </source>
</evidence>
<dbReference type="EMBL" id="KC292024">
    <property type="protein sequence ID" value="AGM11184.1"/>
    <property type="molecule type" value="Genomic_DNA"/>
</dbReference>
<dbReference type="Proteomes" id="UP000203112">
    <property type="component" value="Segment"/>
</dbReference>
<dbReference type="GeneID" id="16194272"/>
<name>R4T675_9CAUD</name>
<sequence length="50" mass="5505">MAPFEICPTCGAGESFLVPVWEDLEDAEAGERPDYIGCTECHTMKPTEEV</sequence>
<proteinExistence type="predicted"/>
<gene>
    <name evidence="1" type="primary">19</name>
    <name evidence="1" type="ORF">HHTV2_19</name>
</gene>
<reference evidence="1 2" key="1">
    <citation type="submission" date="2012-12" db="EMBL/GenBank/DDBJ databases">
        <authorList>
            <person name="Sencilo A."/>
            <person name="Jacobs-Sera D."/>
            <person name="Russell D.A."/>
            <person name="Ko C."/>
            <person name="Atanasova N."/>
            <person name="Osterlund E."/>
            <person name="Oksanen H.M."/>
            <person name="Bamford D.H."/>
            <person name="Hatfull G.F."/>
            <person name="Roine E."/>
            <person name="Hendrix R.W."/>
        </authorList>
    </citation>
    <scope>NUCLEOTIDE SEQUENCE [LARGE SCALE GENOMIC DNA]</scope>
</reference>
<dbReference type="RefSeq" id="YP_008060328.1">
    <property type="nucleotide sequence ID" value="NC_021340.1"/>
</dbReference>
<organism evidence="1 2">
    <name type="scientific">Haloarcula hispanica tailed virus 2</name>
    <dbReference type="NCBI Taxonomy" id="1273751"/>
    <lineage>
        <taxon>Viruses</taxon>
        <taxon>Duplodnaviria</taxon>
        <taxon>Heunggongvirae</taxon>
        <taxon>Uroviricota</taxon>
        <taxon>Caudoviricetes</taxon>
        <taxon>Saparoviridae</taxon>
        <taxon>Halohivirus</taxon>
        <taxon>Halohivirus suolae</taxon>
        <taxon>Halohivirus HHTV2</taxon>
    </lineage>
</organism>
<accession>R4T675</accession>
<keyword evidence="2" id="KW-1185">Reference proteome</keyword>
<dbReference type="KEGG" id="vg:16194272"/>
<protein>
    <submittedName>
        <fullName evidence="1">Uncharacterized protein</fullName>
    </submittedName>
</protein>
<evidence type="ECO:0000313" key="1">
    <source>
        <dbReference type="EMBL" id="AGM11184.1"/>
    </source>
</evidence>